<evidence type="ECO:0000313" key="5">
    <source>
        <dbReference type="Proteomes" id="UP000054481"/>
    </source>
</evidence>
<feature type="domain" description="Thioesterase" evidence="3">
    <location>
        <begin position="89"/>
        <end position="163"/>
    </location>
</feature>
<dbReference type="AlphaFoldDB" id="A0A0F8A1S5"/>
<evidence type="ECO:0000313" key="4">
    <source>
        <dbReference type="EMBL" id="KJZ76477.1"/>
    </source>
</evidence>
<gene>
    <name evidence="4" type="ORF">HIM_04206</name>
</gene>
<dbReference type="InterPro" id="IPR006683">
    <property type="entry name" value="Thioestr_dom"/>
</dbReference>
<dbReference type="OrthoDB" id="46529at2759"/>
<proteinExistence type="inferred from homology"/>
<dbReference type="Gene3D" id="3.10.129.10">
    <property type="entry name" value="Hotdog Thioesterase"/>
    <property type="match status" value="1"/>
</dbReference>
<organism evidence="4 5">
    <name type="scientific">Hirsutella minnesotensis 3608</name>
    <dbReference type="NCBI Taxonomy" id="1043627"/>
    <lineage>
        <taxon>Eukaryota</taxon>
        <taxon>Fungi</taxon>
        <taxon>Dikarya</taxon>
        <taxon>Ascomycota</taxon>
        <taxon>Pezizomycotina</taxon>
        <taxon>Sordariomycetes</taxon>
        <taxon>Hypocreomycetidae</taxon>
        <taxon>Hypocreales</taxon>
        <taxon>Ophiocordycipitaceae</taxon>
        <taxon>Hirsutella</taxon>
    </lineage>
</organism>
<dbReference type="SUPFAM" id="SSF54637">
    <property type="entry name" value="Thioesterase/thiol ester dehydrase-isomerase"/>
    <property type="match status" value="1"/>
</dbReference>
<accession>A0A0F8A1S5</accession>
<dbReference type="InterPro" id="IPR039298">
    <property type="entry name" value="ACOT13"/>
</dbReference>
<feature type="region of interest" description="Disordered" evidence="2">
    <location>
        <begin position="1"/>
        <end position="38"/>
    </location>
</feature>
<dbReference type="PANTHER" id="PTHR21660">
    <property type="entry name" value="THIOESTERASE SUPERFAMILY MEMBER-RELATED"/>
    <property type="match status" value="1"/>
</dbReference>
<reference evidence="4 5" key="1">
    <citation type="journal article" date="2014" name="Genome Biol. Evol.">
        <title>Comparative genomics and transcriptomics analyses reveal divergent lifestyle features of nematode endoparasitic fungus Hirsutella minnesotensis.</title>
        <authorList>
            <person name="Lai Y."/>
            <person name="Liu K."/>
            <person name="Zhang X."/>
            <person name="Zhang X."/>
            <person name="Li K."/>
            <person name="Wang N."/>
            <person name="Shu C."/>
            <person name="Wu Y."/>
            <person name="Wang C."/>
            <person name="Bushley K.E."/>
            <person name="Xiang M."/>
            <person name="Liu X."/>
        </authorList>
    </citation>
    <scope>NUCLEOTIDE SEQUENCE [LARGE SCALE GENOMIC DNA]</scope>
    <source>
        <strain evidence="4 5">3608</strain>
    </source>
</reference>
<dbReference type="PANTHER" id="PTHR21660:SF11">
    <property type="entry name" value="FAMILY PROTEIN, PUTATIVE (AFU_ORTHOLOGUE AFUA_4G04355)-RELATED"/>
    <property type="match status" value="1"/>
</dbReference>
<protein>
    <recommendedName>
        <fullName evidence="3">Thioesterase domain-containing protein</fullName>
    </recommendedName>
</protein>
<keyword evidence="5" id="KW-1185">Reference proteome</keyword>
<dbReference type="Pfam" id="PF03061">
    <property type="entry name" value="4HBT"/>
    <property type="match status" value="1"/>
</dbReference>
<dbReference type="GO" id="GO:0047617">
    <property type="term" value="F:fatty acyl-CoA hydrolase activity"/>
    <property type="evidence" value="ECO:0007669"/>
    <property type="project" value="InterPro"/>
</dbReference>
<dbReference type="CDD" id="cd03443">
    <property type="entry name" value="PaaI_thioesterase"/>
    <property type="match status" value="1"/>
</dbReference>
<evidence type="ECO:0000256" key="2">
    <source>
        <dbReference type="SAM" id="MobiDB-lite"/>
    </source>
</evidence>
<dbReference type="InterPro" id="IPR029069">
    <property type="entry name" value="HotDog_dom_sf"/>
</dbReference>
<evidence type="ECO:0000256" key="1">
    <source>
        <dbReference type="ARBA" id="ARBA00008324"/>
    </source>
</evidence>
<sequence>MFNQISPDGPHPSEANVVSHTDSRFGCRPGTATSEDNEQRAQVQSLLDRLLQASPIYKLILSTIELEHVSRGFVTTGLTLTPTHVNSKGTLHGAVSATLVDLTTGLAIAAWDGRQATGASVDMHLSYLSTAHAGDRVRIETRAERVGGSLAFVTVKIVKVGGGGGEDKVVTMGQHTKYVKGTAPVERP</sequence>
<comment type="similarity">
    <text evidence="1">Belongs to the thioesterase PaaI family.</text>
</comment>
<dbReference type="EMBL" id="KQ030511">
    <property type="protein sequence ID" value="KJZ76477.1"/>
    <property type="molecule type" value="Genomic_DNA"/>
</dbReference>
<name>A0A0F8A1S5_9HYPO</name>
<dbReference type="Proteomes" id="UP000054481">
    <property type="component" value="Unassembled WGS sequence"/>
</dbReference>
<evidence type="ECO:0000259" key="3">
    <source>
        <dbReference type="Pfam" id="PF03061"/>
    </source>
</evidence>